<evidence type="ECO:0000313" key="2">
    <source>
        <dbReference type="Proteomes" id="UP000276133"/>
    </source>
</evidence>
<name>A0A3M7QBD1_BRAPC</name>
<proteinExistence type="predicted"/>
<keyword evidence="2" id="KW-1185">Reference proteome</keyword>
<dbReference type="AlphaFoldDB" id="A0A3M7QBD1"/>
<dbReference type="Proteomes" id="UP000276133">
    <property type="component" value="Unassembled WGS sequence"/>
</dbReference>
<reference evidence="1 2" key="1">
    <citation type="journal article" date="2018" name="Sci. Rep.">
        <title>Genomic signatures of local adaptation to the degree of environmental predictability in rotifers.</title>
        <authorList>
            <person name="Franch-Gras L."/>
            <person name="Hahn C."/>
            <person name="Garcia-Roger E.M."/>
            <person name="Carmona M.J."/>
            <person name="Serra M."/>
            <person name="Gomez A."/>
        </authorList>
    </citation>
    <scope>NUCLEOTIDE SEQUENCE [LARGE SCALE GENOMIC DNA]</scope>
    <source>
        <strain evidence="1">HYR1</strain>
    </source>
</reference>
<evidence type="ECO:0000313" key="1">
    <source>
        <dbReference type="EMBL" id="RNA08464.1"/>
    </source>
</evidence>
<dbReference type="EMBL" id="REGN01006739">
    <property type="protein sequence ID" value="RNA08464.1"/>
    <property type="molecule type" value="Genomic_DNA"/>
</dbReference>
<protein>
    <submittedName>
        <fullName evidence="1">Uncharacterized protein</fullName>
    </submittedName>
</protein>
<comment type="caution">
    <text evidence="1">The sequence shown here is derived from an EMBL/GenBank/DDBJ whole genome shotgun (WGS) entry which is preliminary data.</text>
</comment>
<organism evidence="1 2">
    <name type="scientific">Brachionus plicatilis</name>
    <name type="common">Marine rotifer</name>
    <name type="synonym">Brachionus muelleri</name>
    <dbReference type="NCBI Taxonomy" id="10195"/>
    <lineage>
        <taxon>Eukaryota</taxon>
        <taxon>Metazoa</taxon>
        <taxon>Spiralia</taxon>
        <taxon>Gnathifera</taxon>
        <taxon>Rotifera</taxon>
        <taxon>Eurotatoria</taxon>
        <taxon>Monogononta</taxon>
        <taxon>Pseudotrocha</taxon>
        <taxon>Ploima</taxon>
        <taxon>Brachionidae</taxon>
        <taxon>Brachionus</taxon>
    </lineage>
</organism>
<gene>
    <name evidence="1" type="ORF">BpHYR1_000989</name>
</gene>
<accession>A0A3M7QBD1</accession>
<sequence>MENYYWNYYHPFQWNNQVFWWRHLNWNQQSIQPQQKEDRKKAVKQCLKSYYYWSEDRQI</sequence>